<keyword evidence="2" id="KW-1185">Reference proteome</keyword>
<dbReference type="Proteomes" id="UP000239001">
    <property type="component" value="Unassembled WGS sequence"/>
</dbReference>
<reference evidence="1 2" key="1">
    <citation type="submission" date="2018-03" db="EMBL/GenBank/DDBJ databases">
        <title>The ancient ancestry and fast evolution of plastids.</title>
        <authorList>
            <person name="Moore K.R."/>
            <person name="Magnabosco C."/>
            <person name="Momper L."/>
            <person name="Gold D.A."/>
            <person name="Bosak T."/>
            <person name="Fournier G.P."/>
        </authorList>
    </citation>
    <scope>NUCLEOTIDE SEQUENCE [LARGE SCALE GENOMIC DNA]</scope>
    <source>
        <strain evidence="1 2">CCALA 016</strain>
    </source>
</reference>
<organism evidence="1 2">
    <name type="scientific">Aphanothece hegewaldii CCALA 016</name>
    <dbReference type="NCBI Taxonomy" id="2107694"/>
    <lineage>
        <taxon>Bacteria</taxon>
        <taxon>Bacillati</taxon>
        <taxon>Cyanobacteriota</taxon>
        <taxon>Cyanophyceae</taxon>
        <taxon>Oscillatoriophycideae</taxon>
        <taxon>Chroococcales</taxon>
        <taxon>Aphanothecaceae</taxon>
        <taxon>Aphanothece</taxon>
    </lineage>
</organism>
<dbReference type="OrthoDB" id="456752at2"/>
<proteinExistence type="predicted"/>
<dbReference type="Gene3D" id="3.40.1350.10">
    <property type="match status" value="1"/>
</dbReference>
<reference evidence="1 2" key="2">
    <citation type="submission" date="2018-03" db="EMBL/GenBank/DDBJ databases">
        <authorList>
            <person name="Keele B.F."/>
        </authorList>
    </citation>
    <scope>NUCLEOTIDE SEQUENCE [LARGE SCALE GENOMIC DNA]</scope>
    <source>
        <strain evidence="1 2">CCALA 016</strain>
    </source>
</reference>
<sequence>MPAKDIFHDTVKIALNKGGWIITNDPLVIRYGGKDLFIDLGAQRIIAAERQGVKIAVEIKSFIGASQINDLENALGQYIVYRNILEEIEKDRILYLAISNKAFKDIFSEPIGHLILSKNKLNLLIFDPRSQEVKQWIS</sequence>
<dbReference type="EMBL" id="PXOH01000007">
    <property type="protein sequence ID" value="PSF37610.1"/>
    <property type="molecule type" value="Genomic_DNA"/>
</dbReference>
<dbReference type="InterPro" id="IPR014919">
    <property type="entry name" value="XisH"/>
</dbReference>
<name>A0A2T1LYX6_9CHRO</name>
<dbReference type="CDD" id="cd22366">
    <property type="entry name" value="XisH-like"/>
    <property type="match status" value="1"/>
</dbReference>
<evidence type="ECO:0000313" key="1">
    <source>
        <dbReference type="EMBL" id="PSF37610.1"/>
    </source>
</evidence>
<dbReference type="GO" id="GO:0003676">
    <property type="term" value="F:nucleic acid binding"/>
    <property type="evidence" value="ECO:0007669"/>
    <property type="project" value="InterPro"/>
</dbReference>
<dbReference type="AlphaFoldDB" id="A0A2T1LYX6"/>
<gene>
    <name evidence="1" type="ORF">C7H19_08620</name>
</gene>
<dbReference type="SUPFAM" id="SSF52980">
    <property type="entry name" value="Restriction endonuclease-like"/>
    <property type="match status" value="1"/>
</dbReference>
<dbReference type="Pfam" id="PF08814">
    <property type="entry name" value="XisH"/>
    <property type="match status" value="1"/>
</dbReference>
<dbReference type="InterPro" id="IPR011335">
    <property type="entry name" value="Restrct_endonuc-II-like"/>
</dbReference>
<dbReference type="InterPro" id="IPR011856">
    <property type="entry name" value="tRNA_endonuc-like_dom_sf"/>
</dbReference>
<protein>
    <submittedName>
        <fullName evidence="1">Fatty-acid synthase</fullName>
    </submittedName>
</protein>
<evidence type="ECO:0000313" key="2">
    <source>
        <dbReference type="Proteomes" id="UP000239001"/>
    </source>
</evidence>
<dbReference type="RefSeq" id="WP_106456476.1">
    <property type="nucleotide sequence ID" value="NZ_PXOH01000007.1"/>
</dbReference>
<comment type="caution">
    <text evidence="1">The sequence shown here is derived from an EMBL/GenBank/DDBJ whole genome shotgun (WGS) entry which is preliminary data.</text>
</comment>
<accession>A0A2T1LYX6</accession>